<protein>
    <submittedName>
        <fullName evidence="1">Uncharacterized protein</fullName>
    </submittedName>
</protein>
<dbReference type="RefSeq" id="WP_342632700.1">
    <property type="nucleotide sequence ID" value="NZ_CP152382.1"/>
</dbReference>
<name>A0ABZ3E8X8_9GAMM</name>
<proteinExistence type="predicted"/>
<keyword evidence="2" id="KW-1185">Reference proteome</keyword>
<dbReference type="Proteomes" id="UP001445268">
    <property type="component" value="Plasmid unnamed2"/>
</dbReference>
<organism evidence="1 2">
    <name type="scientific">Marinobacter alkaliphilus</name>
    <dbReference type="NCBI Taxonomy" id="254719"/>
    <lineage>
        <taxon>Bacteria</taxon>
        <taxon>Pseudomonadati</taxon>
        <taxon>Pseudomonadota</taxon>
        <taxon>Gammaproteobacteria</taxon>
        <taxon>Pseudomonadales</taxon>
        <taxon>Marinobacteraceae</taxon>
        <taxon>Marinobacter</taxon>
    </lineage>
</organism>
<dbReference type="EMBL" id="CP152382">
    <property type="protein sequence ID" value="XAF56152.1"/>
    <property type="molecule type" value="Genomic_DNA"/>
</dbReference>
<gene>
    <name evidence="1" type="ORF">AAGT77_20575</name>
</gene>
<keyword evidence="1" id="KW-0614">Plasmid</keyword>
<geneLocation type="plasmid" evidence="1 2">
    <name>unnamed2</name>
</geneLocation>
<sequence>MSTDREQLEKEALEAVPAEDYYELCDNLDATSDSELEKIIADAEDQSSSPSLG</sequence>
<accession>A0ABZ3E8X8</accession>
<reference evidence="1 2" key="1">
    <citation type="submission" date="2024-04" db="EMBL/GenBank/DDBJ databases">
        <title>Marinobacter sp. SBY-1.</title>
        <authorList>
            <person name="Pan C."/>
        </authorList>
    </citation>
    <scope>NUCLEOTIDE SEQUENCE [LARGE SCALE GENOMIC DNA]</scope>
    <source>
        <strain evidence="1 2">SBY-1</strain>
        <plasmid evidence="1 2">unnamed2</plasmid>
    </source>
</reference>
<evidence type="ECO:0000313" key="1">
    <source>
        <dbReference type="EMBL" id="XAF56152.1"/>
    </source>
</evidence>
<evidence type="ECO:0000313" key="2">
    <source>
        <dbReference type="Proteomes" id="UP001445268"/>
    </source>
</evidence>